<dbReference type="AlphaFoldDB" id="A0AAU7VRU9"/>
<name>A0AAU7VRU9_9MICO</name>
<accession>A0AAU7VRU9</accession>
<proteinExistence type="predicted"/>
<reference evidence="1" key="1">
    <citation type="submission" date="2024-06" db="EMBL/GenBank/DDBJ databases">
        <title>Draft genome sequence of Microbacterium sp. strain A8/3-1, isolated from Oxytropis tragacanthoides Fisch. ex DC. Root nodules in the Altai region of Russia.</title>
        <authorList>
            <person name="Sazanova A."/>
            <person name="Guro P."/>
            <person name="Kuznetsova I."/>
            <person name="Belimov A."/>
            <person name="Safronova V."/>
        </authorList>
    </citation>
    <scope>NUCLEOTIDE SEQUENCE</scope>
    <source>
        <strain evidence="1">A8/3-1</strain>
    </source>
</reference>
<dbReference type="EMBL" id="CP158357">
    <property type="protein sequence ID" value="XBX76509.1"/>
    <property type="molecule type" value="Genomic_DNA"/>
</dbReference>
<protein>
    <submittedName>
        <fullName evidence="1">Uncharacterized protein</fullName>
    </submittedName>
</protein>
<organism evidence="1">
    <name type="scientific">Microbacterium sp. A8/3-1</name>
    <dbReference type="NCBI Taxonomy" id="3160749"/>
    <lineage>
        <taxon>Bacteria</taxon>
        <taxon>Bacillati</taxon>
        <taxon>Actinomycetota</taxon>
        <taxon>Actinomycetes</taxon>
        <taxon>Micrococcales</taxon>
        <taxon>Microbacteriaceae</taxon>
        <taxon>Microbacterium</taxon>
    </lineage>
</organism>
<sequence>MIGRYDDVVAVLMGVNRWTELRAVRDITASTTEFKERSQFDWDLDLRVLAGWFDLPDEPSLLIPADRRGLLGNAHANVRAEIRPVFNGEVPVGVWEWDERLPMRPKDAR</sequence>
<gene>
    <name evidence="1" type="ORF">ABS642_11340</name>
</gene>
<evidence type="ECO:0000313" key="1">
    <source>
        <dbReference type="EMBL" id="XBX76509.1"/>
    </source>
</evidence>
<dbReference type="RefSeq" id="WP_350350146.1">
    <property type="nucleotide sequence ID" value="NZ_CP158357.1"/>
</dbReference>